<evidence type="ECO:0000313" key="2">
    <source>
        <dbReference type="Proteomes" id="UP000032142"/>
    </source>
</evidence>
<name>A0A0B0MWC6_GOSAR</name>
<reference evidence="2" key="1">
    <citation type="submission" date="2014-09" db="EMBL/GenBank/DDBJ databases">
        <authorList>
            <person name="Mudge J."/>
            <person name="Ramaraj T."/>
            <person name="Lindquist I.E."/>
            <person name="Bharti A.K."/>
            <person name="Sundararajan A."/>
            <person name="Cameron C.T."/>
            <person name="Woodward J.E."/>
            <person name="May G.D."/>
            <person name="Brubaker C."/>
            <person name="Broadhvest J."/>
            <person name="Wilkins T.A."/>
        </authorList>
    </citation>
    <scope>NUCLEOTIDE SEQUENCE</scope>
    <source>
        <strain evidence="2">cv. AKA8401</strain>
    </source>
</reference>
<dbReference type="Proteomes" id="UP000032142">
    <property type="component" value="Unassembled WGS sequence"/>
</dbReference>
<gene>
    <name evidence="1" type="ORF">F383_30619</name>
</gene>
<protein>
    <submittedName>
        <fullName evidence="1">Uncharacterized protein</fullName>
    </submittedName>
</protein>
<dbReference type="EMBL" id="JRRC01423151">
    <property type="protein sequence ID" value="KHG05080.1"/>
    <property type="molecule type" value="Genomic_DNA"/>
</dbReference>
<keyword evidence="2" id="KW-1185">Reference proteome</keyword>
<dbReference type="AlphaFoldDB" id="A0A0B0MWC6"/>
<proteinExistence type="predicted"/>
<evidence type="ECO:0000313" key="1">
    <source>
        <dbReference type="EMBL" id="KHG05080.1"/>
    </source>
</evidence>
<accession>A0A0B0MWC6</accession>
<sequence>MVMLHNCVSPGVEIELNSVCSTRFTHGRVIGHVT</sequence>
<comment type="caution">
    <text evidence="1">The sequence shown here is derived from an EMBL/GenBank/DDBJ whole genome shotgun (WGS) entry which is preliminary data.</text>
</comment>
<organism evidence="1 2">
    <name type="scientific">Gossypium arboreum</name>
    <name type="common">Tree cotton</name>
    <name type="synonym">Gossypium nanking</name>
    <dbReference type="NCBI Taxonomy" id="29729"/>
    <lineage>
        <taxon>Eukaryota</taxon>
        <taxon>Viridiplantae</taxon>
        <taxon>Streptophyta</taxon>
        <taxon>Embryophyta</taxon>
        <taxon>Tracheophyta</taxon>
        <taxon>Spermatophyta</taxon>
        <taxon>Magnoliopsida</taxon>
        <taxon>eudicotyledons</taxon>
        <taxon>Gunneridae</taxon>
        <taxon>Pentapetalae</taxon>
        <taxon>rosids</taxon>
        <taxon>malvids</taxon>
        <taxon>Malvales</taxon>
        <taxon>Malvaceae</taxon>
        <taxon>Malvoideae</taxon>
        <taxon>Gossypium</taxon>
    </lineage>
</organism>